<dbReference type="RefSeq" id="WP_234939547.1">
    <property type="nucleotide sequence ID" value="NZ_JAGILA010000006.1"/>
</dbReference>
<accession>A0ABS4R5I2</accession>
<name>A0ABS4R5I2_9HYPH</name>
<organism evidence="1 2">
    <name type="scientific">Sinorhizobium kostiense</name>
    <dbReference type="NCBI Taxonomy" id="76747"/>
    <lineage>
        <taxon>Bacteria</taxon>
        <taxon>Pseudomonadati</taxon>
        <taxon>Pseudomonadota</taxon>
        <taxon>Alphaproteobacteria</taxon>
        <taxon>Hyphomicrobiales</taxon>
        <taxon>Rhizobiaceae</taxon>
        <taxon>Sinorhizobium/Ensifer group</taxon>
        <taxon>Sinorhizobium</taxon>
    </lineage>
</organism>
<dbReference type="Proteomes" id="UP000730739">
    <property type="component" value="Unassembled WGS sequence"/>
</dbReference>
<evidence type="ECO:0000313" key="2">
    <source>
        <dbReference type="Proteomes" id="UP000730739"/>
    </source>
</evidence>
<proteinExistence type="predicted"/>
<protein>
    <submittedName>
        <fullName evidence="1">Uncharacterized protein</fullName>
    </submittedName>
</protein>
<gene>
    <name evidence="1" type="ORF">J2Z31_004149</name>
</gene>
<evidence type="ECO:0000313" key="1">
    <source>
        <dbReference type="EMBL" id="MBP2237626.1"/>
    </source>
</evidence>
<keyword evidence="2" id="KW-1185">Reference proteome</keyword>
<dbReference type="EMBL" id="JAGILA010000006">
    <property type="protein sequence ID" value="MBP2237626.1"/>
    <property type="molecule type" value="Genomic_DNA"/>
</dbReference>
<comment type="caution">
    <text evidence="1">The sequence shown here is derived from an EMBL/GenBank/DDBJ whole genome shotgun (WGS) entry which is preliminary data.</text>
</comment>
<reference evidence="1 2" key="1">
    <citation type="submission" date="2021-03" db="EMBL/GenBank/DDBJ databases">
        <title>Genomic Encyclopedia of Type Strains, Phase IV (KMG-IV): sequencing the most valuable type-strain genomes for metagenomic binning, comparative biology and taxonomic classification.</title>
        <authorList>
            <person name="Goeker M."/>
        </authorList>
    </citation>
    <scope>NUCLEOTIDE SEQUENCE [LARGE SCALE GENOMIC DNA]</scope>
    <source>
        <strain evidence="1 2">DSM 13372</strain>
    </source>
</reference>
<sequence length="303" mass="34051">MTEILILFIRFRTRLCAIQSFGPLITILLNDKYVCSAKQIKSIRRKAAFSCLAKTCHPLTMKAEKPIESVTFARECRRMRVNVSLTATGARTGMNLLQAFHATKVLVLACALAMPAGLPAAAEDGLAGVQTQVRHIRSKHRPPGHAFRKNDNHHRFFAGDRRHRSVNTAFDGFSSIGSRDLFSVRTKTRHLRLQDRRHHFARRDRKRFPRVIVIGGGYAPFYGSYDADLPSVIPGIGTYAGDLSAYEDVGNGIYFRRTRDYRYVAENDFYDSPPTKRAKIIFVTPKTNASACSFEAGVCVIRP</sequence>